<feature type="region of interest" description="Disordered" evidence="1">
    <location>
        <begin position="229"/>
        <end position="361"/>
    </location>
</feature>
<evidence type="ECO:0000313" key="2">
    <source>
        <dbReference type="EMBL" id="RPA86127.1"/>
    </source>
</evidence>
<dbReference type="AlphaFoldDB" id="A0A3N4IL34"/>
<dbReference type="EMBL" id="ML119650">
    <property type="protein sequence ID" value="RPA86127.1"/>
    <property type="molecule type" value="Genomic_DNA"/>
</dbReference>
<feature type="compositionally biased region" description="Basic and acidic residues" evidence="1">
    <location>
        <begin position="331"/>
        <end position="341"/>
    </location>
</feature>
<protein>
    <submittedName>
        <fullName evidence="2">Uncharacterized protein</fullName>
    </submittedName>
</protein>
<gene>
    <name evidence="2" type="ORF">BJ508DRAFT_302040</name>
</gene>
<feature type="compositionally biased region" description="Low complexity" evidence="1">
    <location>
        <begin position="51"/>
        <end position="60"/>
    </location>
</feature>
<keyword evidence="3" id="KW-1185">Reference proteome</keyword>
<organism evidence="2 3">
    <name type="scientific">Ascobolus immersus RN42</name>
    <dbReference type="NCBI Taxonomy" id="1160509"/>
    <lineage>
        <taxon>Eukaryota</taxon>
        <taxon>Fungi</taxon>
        <taxon>Dikarya</taxon>
        <taxon>Ascomycota</taxon>
        <taxon>Pezizomycotina</taxon>
        <taxon>Pezizomycetes</taxon>
        <taxon>Pezizales</taxon>
        <taxon>Ascobolaceae</taxon>
        <taxon>Ascobolus</taxon>
    </lineage>
</organism>
<name>A0A3N4IL34_ASCIM</name>
<feature type="region of interest" description="Disordered" evidence="1">
    <location>
        <begin position="1"/>
        <end position="89"/>
    </location>
</feature>
<sequence>MTSTETSRVIPPAGPEMMNRNKTSPKRAAPDEPMPDAGSPLPKIVVKKEPASPIAAGPPSARHRPPKLSLNKTSGVSHAPRTSGALTAGGSHLMQEVGMACLSPGFTTQDPAMREQLARSISVRDQQRSIIEQRLQRHSGNGPETGKPEASNTRGDRSSKRRPPSSLTIVPPSHRAFANERVIQSAPLNQTFTGRDHPYQPSHLRQQQSQQTVNRLPPIADVFAGDRMDLRTPSRYDPAANNKGPQTTTGQSFPPPFPAYPSPNQVNNNRPREFRSAEEAINTLTGGREELHPKVVHYGGHQPPTPPSPPQGPAYYGKQQQNGPPTSRRRDRNEYERDGRDGSYGSDDNGTKRRKKEEKKAEFLDLCARAWDLLHS</sequence>
<proteinExistence type="predicted"/>
<evidence type="ECO:0000256" key="1">
    <source>
        <dbReference type="SAM" id="MobiDB-lite"/>
    </source>
</evidence>
<evidence type="ECO:0000313" key="3">
    <source>
        <dbReference type="Proteomes" id="UP000275078"/>
    </source>
</evidence>
<reference evidence="2 3" key="1">
    <citation type="journal article" date="2018" name="Nat. Ecol. Evol.">
        <title>Pezizomycetes genomes reveal the molecular basis of ectomycorrhizal truffle lifestyle.</title>
        <authorList>
            <person name="Murat C."/>
            <person name="Payen T."/>
            <person name="Noel B."/>
            <person name="Kuo A."/>
            <person name="Morin E."/>
            <person name="Chen J."/>
            <person name="Kohler A."/>
            <person name="Krizsan K."/>
            <person name="Balestrini R."/>
            <person name="Da Silva C."/>
            <person name="Montanini B."/>
            <person name="Hainaut M."/>
            <person name="Levati E."/>
            <person name="Barry K.W."/>
            <person name="Belfiori B."/>
            <person name="Cichocki N."/>
            <person name="Clum A."/>
            <person name="Dockter R.B."/>
            <person name="Fauchery L."/>
            <person name="Guy J."/>
            <person name="Iotti M."/>
            <person name="Le Tacon F."/>
            <person name="Lindquist E.A."/>
            <person name="Lipzen A."/>
            <person name="Malagnac F."/>
            <person name="Mello A."/>
            <person name="Molinier V."/>
            <person name="Miyauchi S."/>
            <person name="Poulain J."/>
            <person name="Riccioni C."/>
            <person name="Rubini A."/>
            <person name="Sitrit Y."/>
            <person name="Splivallo R."/>
            <person name="Traeger S."/>
            <person name="Wang M."/>
            <person name="Zifcakova L."/>
            <person name="Wipf D."/>
            <person name="Zambonelli A."/>
            <person name="Paolocci F."/>
            <person name="Nowrousian M."/>
            <person name="Ottonello S."/>
            <person name="Baldrian P."/>
            <person name="Spatafora J.W."/>
            <person name="Henrissat B."/>
            <person name="Nagy L.G."/>
            <person name="Aury J.M."/>
            <person name="Wincker P."/>
            <person name="Grigoriev I.V."/>
            <person name="Bonfante P."/>
            <person name="Martin F.M."/>
        </authorList>
    </citation>
    <scope>NUCLEOTIDE SEQUENCE [LARGE SCALE GENOMIC DNA]</scope>
    <source>
        <strain evidence="2 3">RN42</strain>
    </source>
</reference>
<dbReference type="OrthoDB" id="4463286at2759"/>
<feature type="compositionally biased region" description="Pro residues" evidence="1">
    <location>
        <begin position="303"/>
        <end position="312"/>
    </location>
</feature>
<dbReference type="Proteomes" id="UP000275078">
    <property type="component" value="Unassembled WGS sequence"/>
</dbReference>
<feature type="region of interest" description="Disordered" evidence="1">
    <location>
        <begin position="133"/>
        <end position="177"/>
    </location>
</feature>
<accession>A0A3N4IL34</accession>